<feature type="compositionally biased region" description="Low complexity" evidence="1">
    <location>
        <begin position="173"/>
        <end position="189"/>
    </location>
</feature>
<evidence type="ECO:0008006" key="4">
    <source>
        <dbReference type="Google" id="ProtNLM"/>
    </source>
</evidence>
<feature type="region of interest" description="Disordered" evidence="1">
    <location>
        <begin position="50"/>
        <end position="74"/>
    </location>
</feature>
<name>A0A9W3PBR5_BURCE</name>
<reference evidence="2 3" key="1">
    <citation type="journal article" date="2012" name="J. Bacteriol.">
        <title>Complete Genome Sequence of Burkholderia sp. Strain GG4, a Betaproteobacterium That Reduces 3-Oxo-N-Acylhomoserine Lactones and Produces Different N-Acylhomoserine Lactones.</title>
        <authorList>
            <person name="Hong K.W."/>
            <person name="Koh C.L."/>
            <person name="Sam C.K."/>
            <person name="Yin W.F."/>
            <person name="Chan K.G."/>
        </authorList>
    </citation>
    <scope>NUCLEOTIDE SEQUENCE [LARGE SCALE GENOMIC DNA]</scope>
    <source>
        <strain evidence="2 3">GG4</strain>
    </source>
</reference>
<feature type="region of interest" description="Disordered" evidence="1">
    <location>
        <begin position="95"/>
        <end position="114"/>
    </location>
</feature>
<feature type="compositionally biased region" description="Low complexity" evidence="1">
    <location>
        <begin position="50"/>
        <end position="64"/>
    </location>
</feature>
<proteinExistence type="predicted"/>
<dbReference type="RefSeq" id="WP_014899686.1">
    <property type="nucleotide sequence ID" value="NC_018514.1"/>
</dbReference>
<dbReference type="EMBL" id="CP003775">
    <property type="protein sequence ID" value="AFQ50921.1"/>
    <property type="molecule type" value="Genomic_DNA"/>
</dbReference>
<gene>
    <name evidence="2" type="ORF">GEM_4531</name>
</gene>
<evidence type="ECO:0000256" key="1">
    <source>
        <dbReference type="SAM" id="MobiDB-lite"/>
    </source>
</evidence>
<dbReference type="Proteomes" id="UP000032866">
    <property type="component" value="Chromosome 2"/>
</dbReference>
<feature type="compositionally biased region" description="Low complexity" evidence="1">
    <location>
        <begin position="147"/>
        <end position="165"/>
    </location>
</feature>
<feature type="compositionally biased region" description="Low complexity" evidence="1">
    <location>
        <begin position="103"/>
        <end position="114"/>
    </location>
</feature>
<evidence type="ECO:0000313" key="3">
    <source>
        <dbReference type="Proteomes" id="UP000032866"/>
    </source>
</evidence>
<sequence>MTSTRKTLMIVGGLLAAAAASGYVMLLRADHRAIAEAGIGDSAAPVVATATTPTTPTTAPAAPADDGHTAQGAIAPPAPAVALSAHVDDAVPQQAAVPPPAATPARTRAAPASDAVAPVIAGQALPAKPSPPPTVHVVTVEPEDAPPSKAQAAQPAQPVQSTPPVQAAPPVQPAQAARPSQQAAQPTQRAARKRDGLERHAAATPVTKSETPETAQLVRESAKLDPSLPPPQYVATPGADRQHTSAGANAVGAAMTDQLVRQSSSFKTPAPVNAGPTATQ</sequence>
<accession>A0A9W3PBR5</accession>
<feature type="region of interest" description="Disordered" evidence="1">
    <location>
        <begin position="124"/>
        <end position="280"/>
    </location>
</feature>
<dbReference type="AlphaFoldDB" id="A0A9W3PBR5"/>
<evidence type="ECO:0000313" key="2">
    <source>
        <dbReference type="EMBL" id="AFQ50921.1"/>
    </source>
</evidence>
<dbReference type="KEGG" id="bct:GEM_4531"/>
<organism evidence="2 3">
    <name type="scientific">Burkholderia cepacia GG4</name>
    <dbReference type="NCBI Taxonomy" id="1009846"/>
    <lineage>
        <taxon>Bacteria</taxon>
        <taxon>Pseudomonadati</taxon>
        <taxon>Pseudomonadota</taxon>
        <taxon>Betaproteobacteria</taxon>
        <taxon>Burkholderiales</taxon>
        <taxon>Burkholderiaceae</taxon>
        <taxon>Burkholderia</taxon>
        <taxon>Burkholderia cepacia complex</taxon>
    </lineage>
</organism>
<protein>
    <recommendedName>
        <fullName evidence="4">Extensin</fullName>
    </recommendedName>
</protein>